<proteinExistence type="predicted"/>
<reference evidence="3" key="1">
    <citation type="submission" date="2015-02" db="EMBL/GenBank/DDBJ databases">
        <title>Description and complete genome sequence of the first cultured representative of the subdivision 5 of the Verrucomicrobia phylum.</title>
        <authorList>
            <person name="Spring S."/>
            <person name="Bunk B."/>
            <person name="Sproer C."/>
            <person name="Klenk H.-P."/>
        </authorList>
    </citation>
    <scope>NUCLEOTIDE SEQUENCE [LARGE SCALE GENOMIC DNA]</scope>
    <source>
        <strain evidence="3">L21-Fru-AB</strain>
    </source>
</reference>
<reference evidence="2 3" key="2">
    <citation type="journal article" date="2016" name="ISME J.">
        <title>Characterization of the first cultured representative of Verrucomicrobia subdivision 5 indicates the proposal of a novel phylum.</title>
        <authorList>
            <person name="Spring S."/>
            <person name="Bunk B."/>
            <person name="Sproer C."/>
            <person name="Schumann P."/>
            <person name="Rohde M."/>
            <person name="Tindall B.J."/>
            <person name="Klenk H.P."/>
        </authorList>
    </citation>
    <scope>NUCLEOTIDE SEQUENCE [LARGE SCALE GENOMIC DNA]</scope>
    <source>
        <strain evidence="2 3">L21-Fru-AB</strain>
    </source>
</reference>
<sequence length="522" mass="58810">MPAYTEALGLDITSQGVAVVRAQRRGPFLKLQTVGFLRLAGDEEAEGDVLRRFLESKGVAGRPCVAGLSGDALLLRLIQVEPDDPRGTREIVEEQEEHFEGVGGEGTVSTSRTLKKLGRRRRLLFSMTREESVRRALELPRNSRLKIVGLAPRPAAAFNAAALLLAGRDEAFATAWISEQYTEVIFGHGREPLFSRRFLVGHAELEQGGEDGSPETAFEEWYSELHACLTSFRTRYPARKFYPGRLVISGMSEFPRRWQQRISDGAELECTLFPKSWRAPGLKEPTRYAAAAGLALRGIGKAPLDLDFLPEPLREKINLQWQMKYWILSGLLAVLAAMIVITSEGNTVERLQSSLHRKQKRLEQFSQLEQEIKRYRQLNSRLQRRVKPLEIAVRNGRVLQAALAAVSGSKHENDWITLVSDLGSYRKARGVDEDDEAQDQDAELQENTEMGPRIRHLVVEGYTPVADLSTVRGMIEKLRSHPLVADVDLLPDDQVRESETREERWSFAEATLFALEIEMMQP</sequence>
<evidence type="ECO:0000313" key="2">
    <source>
        <dbReference type="EMBL" id="AKJ64928.1"/>
    </source>
</evidence>
<keyword evidence="3" id="KW-1185">Reference proteome</keyword>
<accession>A0A0G3EF19</accession>
<evidence type="ECO:0008006" key="4">
    <source>
        <dbReference type="Google" id="ProtNLM"/>
    </source>
</evidence>
<dbReference type="EMBL" id="CP010904">
    <property type="protein sequence ID" value="AKJ64928.1"/>
    <property type="molecule type" value="Genomic_DNA"/>
</dbReference>
<dbReference type="KEGG" id="vbl:L21SP4_01686"/>
<feature type="coiled-coil region" evidence="1">
    <location>
        <begin position="348"/>
        <end position="385"/>
    </location>
</feature>
<dbReference type="STRING" id="1307763.L21SP4_01686"/>
<organism evidence="2 3">
    <name type="scientific">Kiritimatiella glycovorans</name>
    <dbReference type="NCBI Taxonomy" id="1307763"/>
    <lineage>
        <taxon>Bacteria</taxon>
        <taxon>Pseudomonadati</taxon>
        <taxon>Kiritimatiellota</taxon>
        <taxon>Kiritimatiellia</taxon>
        <taxon>Kiritimatiellales</taxon>
        <taxon>Kiritimatiellaceae</taxon>
        <taxon>Kiritimatiella</taxon>
    </lineage>
</organism>
<protein>
    <recommendedName>
        <fullName evidence="4">Type IV pilus assembly protein PilM</fullName>
    </recommendedName>
</protein>
<keyword evidence="1" id="KW-0175">Coiled coil</keyword>
<dbReference type="RefSeq" id="WP_052882209.1">
    <property type="nucleotide sequence ID" value="NZ_CP010904.1"/>
</dbReference>
<gene>
    <name evidence="2" type="ORF">L21SP4_01686</name>
</gene>
<evidence type="ECO:0000256" key="1">
    <source>
        <dbReference type="SAM" id="Coils"/>
    </source>
</evidence>
<evidence type="ECO:0000313" key="3">
    <source>
        <dbReference type="Proteomes" id="UP000035268"/>
    </source>
</evidence>
<name>A0A0G3EF19_9BACT</name>
<dbReference type="Proteomes" id="UP000035268">
    <property type="component" value="Chromosome"/>
</dbReference>
<dbReference type="AlphaFoldDB" id="A0A0G3EF19"/>